<dbReference type="Gene3D" id="1.10.10.60">
    <property type="entry name" value="Homeodomain-like"/>
    <property type="match status" value="1"/>
</dbReference>
<dbReference type="InterPro" id="IPR001356">
    <property type="entry name" value="HD"/>
</dbReference>
<evidence type="ECO:0000256" key="1">
    <source>
        <dbReference type="ARBA" id="ARBA00004123"/>
    </source>
</evidence>
<dbReference type="InterPro" id="IPR044161">
    <property type="entry name" value="SPS"/>
</dbReference>
<evidence type="ECO:0000256" key="11">
    <source>
        <dbReference type="ARBA" id="ARBA00024883"/>
    </source>
</evidence>
<feature type="domain" description="Homeobox" evidence="18">
    <location>
        <begin position="1206"/>
        <end position="1266"/>
    </location>
</feature>
<evidence type="ECO:0000313" key="19">
    <source>
        <dbReference type="EnsemblPlants" id="LPERR01G36440.1"/>
    </source>
</evidence>
<reference evidence="19" key="3">
    <citation type="submission" date="2015-04" db="UniProtKB">
        <authorList>
            <consortium name="EnsemblPlants"/>
        </authorList>
    </citation>
    <scope>IDENTIFICATION</scope>
</reference>
<evidence type="ECO:0000256" key="3">
    <source>
        <dbReference type="ARBA" id="ARBA00012536"/>
    </source>
</evidence>
<feature type="region of interest" description="Disordered" evidence="17">
    <location>
        <begin position="162"/>
        <end position="184"/>
    </location>
</feature>
<keyword evidence="16" id="KW-0175">Coiled coil</keyword>
<evidence type="ECO:0000256" key="4">
    <source>
        <dbReference type="ARBA" id="ARBA00022676"/>
    </source>
</evidence>
<evidence type="ECO:0000256" key="9">
    <source>
        <dbReference type="ARBA" id="ARBA00023163"/>
    </source>
</evidence>
<dbReference type="HOGENOM" id="CLU_009583_24_0_1"/>
<accession>A0A0D9V9K4</accession>
<feature type="DNA-binding region" description="Homeobox" evidence="14">
    <location>
        <begin position="1208"/>
        <end position="1267"/>
    </location>
</feature>
<name>A0A0D9V9K4_9ORYZ</name>
<sequence length="1330" mass="148125">MAGNEWINGYLEAILDSGGAAGGGGGGGGGSGGGGGGGEGDPPRSPAARAASPRGPHMNFNPTHYFVEEVVKGVDESDLHRTWIKVVATRNARERSTRLENMCWRIWHLARKKKQASTDRSIDLSRFLLSRVGLLVFFSCAPCMTELMLELEGIQRISARRKEQEQVRRETTEDLAEDLSEGEKADTVGELAQPETPKKKFQRNFSDLTVSWSDENKEKKLYIVLISLHGLVRGDNMELGRDSDTGGQVKYVVELARALAMMPGVYRVDLFTRQVSSPDVDWSYGEPTEMLTAGSTDGEGSGESAGAYIVRIPCGPRDKYLRKEALWPYLQEFVDGALAHILNMSKALGEQVGNGKLVLPYVIHGHYADAGDVAALLSGALNVPMVLTGHSLGRNKLEQIMKQGRMSKEEIDSTYKIMRRIEGEELALDAAELVITSTRQEIDEQWGLYDGFDVKLEKVLRARARRGVSCHGRFMPRMVVIPPGMDFSNVVVPDDISDGDGDGNDMIGFEIASPRSLPPIWAEVMRFLTNPHKPMILALSRPDPKKNITTLVKAFGECRPLRELANLTLIMGNRDDIDDMSAGNASVLTTVLKLIDKYDLYGSVAFPKHHKQADVPEIYRLAAKMKGVFINPALVEPFGLTLIENAIADALLKLVADKNLWQDCRKNGLRNIQLYSWPEHCRTYLTRIAGCRIRNPRWLTDTPANAAAEEEEALEDSLMDVHDLSLRLSIDGERGSSMNDSPSSDPQDSVQRIMNKIKRSSVSSPQAAASGETDSAKIPAEATATAGTVNKYPLLRRRRRLFVVAVDCYGDDGRASKRMLQVIQEVFRAVRSDSQMSRISGFALSTAMSLPETLKLLQMGKIPPTDFDAVICGSGSEVYYPGTAQCIDAEGRLRPDQDYLMHINHRWSHDGAKQTIAKLAQDGSGTIVEPDVESCNPHCVAFFIKDPKKVKTIDEMRERMRMRGLRCHLMYCRNATRLHVVPLLASRSQALRYLFVRWGLSVGNMYLIVGEHGDTDHEEMLSGLHKTVILRGVTDKGSEELVRSSGSYQREDVVPSESPLITSTKGDLKADEIMRALKEVTKASSGISRITLVMFSRWSVKLKNNSGINVERNCHSPTQYMQRLGGVSVQTCACWFQSRVSTTNMEEIEEMTILSLGIGTPSKHSRSSTSFRLNGETDHKPTLRKKGCEIEMKVRNSSRPDQDNSNGHMRKKLRLSEEQLKALENVYQADSNLHHALKQGLAEKLNIKPRQVEVWFQNRRARTKHKQIEEECKNLKRWLEGLNKENQRLKMELMRVSRPVLTLHDQAHSVSKVAVMCSSCNKSSSETCTV</sequence>
<evidence type="ECO:0000313" key="20">
    <source>
        <dbReference type="Proteomes" id="UP000032180"/>
    </source>
</evidence>
<dbReference type="GO" id="GO:0046524">
    <property type="term" value="F:sucrose-phosphate synthase activity"/>
    <property type="evidence" value="ECO:0007669"/>
    <property type="project" value="UniProtKB-EC"/>
</dbReference>
<keyword evidence="6" id="KW-0805">Transcription regulation</keyword>
<dbReference type="PANTHER" id="PTHR46039:SF5">
    <property type="entry name" value="SUCROSE-PHOSPHATE SYNTHASE 3-RELATED"/>
    <property type="match status" value="1"/>
</dbReference>
<feature type="region of interest" description="Disordered" evidence="17">
    <location>
        <begin position="758"/>
        <end position="779"/>
    </location>
</feature>
<dbReference type="Pfam" id="PF00534">
    <property type="entry name" value="Glycos_transf_1"/>
    <property type="match status" value="1"/>
</dbReference>
<evidence type="ECO:0000256" key="12">
    <source>
        <dbReference type="ARBA" id="ARBA00031191"/>
    </source>
</evidence>
<dbReference type="SUPFAM" id="SSF53756">
    <property type="entry name" value="UDP-Glycosyltransferase/glycogen phosphorylase"/>
    <property type="match status" value="1"/>
</dbReference>
<evidence type="ECO:0000256" key="13">
    <source>
        <dbReference type="ARBA" id="ARBA00047471"/>
    </source>
</evidence>
<evidence type="ECO:0000256" key="16">
    <source>
        <dbReference type="SAM" id="Coils"/>
    </source>
</evidence>
<dbReference type="Pfam" id="PF00862">
    <property type="entry name" value="GT-B_Sucrose_synth"/>
    <property type="match status" value="1"/>
</dbReference>
<dbReference type="InterPro" id="IPR003106">
    <property type="entry name" value="Leu_zip_homeo"/>
</dbReference>
<reference evidence="19 20" key="1">
    <citation type="submission" date="2012-08" db="EMBL/GenBank/DDBJ databases">
        <title>Oryza genome evolution.</title>
        <authorList>
            <person name="Wing R.A."/>
        </authorList>
    </citation>
    <scope>NUCLEOTIDE SEQUENCE</scope>
</reference>
<dbReference type="GO" id="GO:0005634">
    <property type="term" value="C:nucleus"/>
    <property type="evidence" value="ECO:0007669"/>
    <property type="project" value="UniProtKB-SubCell"/>
</dbReference>
<comment type="function">
    <text evidence="11">Plays a role in photosynthetic sucrose synthesis by catalyzing the rate-limiting step of sucrose biosynthesis from UDP-glucose and fructose- 6-phosphate. Involved in the regulation of carbon partitioning in the leaves of plants. May regulate the synthesis of sucrose and therefore play a major role as a limiting factor in the export of photoassimilates out of the leaf. Plays a role for sucrose availability that is essential for plant growth and fiber elongation.</text>
</comment>
<feature type="coiled-coil region" evidence="16">
    <location>
        <begin position="1265"/>
        <end position="1292"/>
    </location>
</feature>
<dbReference type="InterPro" id="IPR006380">
    <property type="entry name" value="SPP-like_dom"/>
</dbReference>
<dbReference type="EC" id="2.4.1.14" evidence="3"/>
<keyword evidence="4" id="KW-0328">Glycosyltransferase</keyword>
<dbReference type="eggNOG" id="KOG0853">
    <property type="taxonomic scope" value="Eukaryota"/>
</dbReference>
<dbReference type="InterPro" id="IPR001296">
    <property type="entry name" value="Glyco_trans_1"/>
</dbReference>
<feature type="compositionally biased region" description="Gly residues" evidence="17">
    <location>
        <begin position="22"/>
        <end position="40"/>
    </location>
</feature>
<organism evidence="19 20">
    <name type="scientific">Leersia perrieri</name>
    <dbReference type="NCBI Taxonomy" id="77586"/>
    <lineage>
        <taxon>Eukaryota</taxon>
        <taxon>Viridiplantae</taxon>
        <taxon>Streptophyta</taxon>
        <taxon>Embryophyta</taxon>
        <taxon>Tracheophyta</taxon>
        <taxon>Spermatophyta</taxon>
        <taxon>Magnoliopsida</taxon>
        <taxon>Liliopsida</taxon>
        <taxon>Poales</taxon>
        <taxon>Poaceae</taxon>
        <taxon>BOP clade</taxon>
        <taxon>Oryzoideae</taxon>
        <taxon>Oryzeae</taxon>
        <taxon>Oryzinae</taxon>
        <taxon>Leersia</taxon>
    </lineage>
</organism>
<dbReference type="eggNOG" id="KOG0483">
    <property type="taxonomic scope" value="Eukaryota"/>
</dbReference>
<keyword evidence="20" id="KW-1185">Reference proteome</keyword>
<dbReference type="InterPro" id="IPR023214">
    <property type="entry name" value="HAD_sf"/>
</dbReference>
<evidence type="ECO:0000256" key="2">
    <source>
        <dbReference type="ARBA" id="ARBA00006530"/>
    </source>
</evidence>
<dbReference type="Gene3D" id="3.40.50.1000">
    <property type="entry name" value="HAD superfamily/HAD-like"/>
    <property type="match status" value="1"/>
</dbReference>
<evidence type="ECO:0000256" key="5">
    <source>
        <dbReference type="ARBA" id="ARBA00022679"/>
    </source>
</evidence>
<evidence type="ECO:0000256" key="14">
    <source>
        <dbReference type="PROSITE-ProRule" id="PRU00108"/>
    </source>
</evidence>
<keyword evidence="9" id="KW-0804">Transcription</keyword>
<evidence type="ECO:0000256" key="7">
    <source>
        <dbReference type="ARBA" id="ARBA00023125"/>
    </source>
</evidence>
<keyword evidence="8 14" id="KW-0371">Homeobox</keyword>
<dbReference type="InterPro" id="IPR000368">
    <property type="entry name" value="Sucrose_synth_GT-B1"/>
</dbReference>
<dbReference type="Gene3D" id="3.90.1070.10">
    <property type="match status" value="1"/>
</dbReference>
<dbReference type="CDD" id="cd00086">
    <property type="entry name" value="homeodomain"/>
    <property type="match status" value="1"/>
</dbReference>
<feature type="compositionally biased region" description="Basic and acidic residues" evidence="17">
    <location>
        <begin position="162"/>
        <end position="172"/>
    </location>
</feature>
<protein>
    <recommendedName>
        <fullName evidence="3">sucrose-phosphate synthase</fullName>
        <ecNumber evidence="3">2.4.1.14</ecNumber>
    </recommendedName>
    <alternativeName>
        <fullName evidence="12">UDP-glucose-fructose-phosphate glucosyltransferase</fullName>
    </alternativeName>
</protein>
<comment type="similarity">
    <text evidence="2">Belongs to the glycosyltransferase 1 family.</text>
</comment>
<dbReference type="PROSITE" id="PS00027">
    <property type="entry name" value="HOMEOBOX_1"/>
    <property type="match status" value="1"/>
</dbReference>
<evidence type="ECO:0000256" key="15">
    <source>
        <dbReference type="RuleBase" id="RU000682"/>
    </source>
</evidence>
<keyword evidence="7 14" id="KW-0238">DNA-binding</keyword>
<dbReference type="Gene3D" id="3.40.50.2000">
    <property type="entry name" value="Glycogen Phosphorylase B"/>
    <property type="match status" value="4"/>
</dbReference>
<proteinExistence type="inferred from homology"/>
<dbReference type="SMART" id="SM00389">
    <property type="entry name" value="HOX"/>
    <property type="match status" value="1"/>
</dbReference>
<evidence type="ECO:0000259" key="18">
    <source>
        <dbReference type="PROSITE" id="PS50071"/>
    </source>
</evidence>
<feature type="region of interest" description="Disordered" evidence="17">
    <location>
        <begin position="22"/>
        <end position="55"/>
    </location>
</feature>
<dbReference type="PANTHER" id="PTHR46039">
    <property type="entry name" value="SUCROSE-PHOSPHATE SYNTHASE 3-RELATED"/>
    <property type="match status" value="1"/>
</dbReference>
<keyword evidence="5" id="KW-0808">Transferase</keyword>
<evidence type="ECO:0000256" key="10">
    <source>
        <dbReference type="ARBA" id="ARBA00023242"/>
    </source>
</evidence>
<comment type="catalytic activity">
    <reaction evidence="13">
        <text>beta-D-fructose 6-phosphate + UDP-alpha-D-glucose = sucrose 6(F)-phosphate + UDP + H(+)</text>
        <dbReference type="Rhea" id="RHEA:22172"/>
        <dbReference type="ChEBI" id="CHEBI:15378"/>
        <dbReference type="ChEBI" id="CHEBI:57634"/>
        <dbReference type="ChEBI" id="CHEBI:57723"/>
        <dbReference type="ChEBI" id="CHEBI:58223"/>
        <dbReference type="ChEBI" id="CHEBI:58885"/>
        <dbReference type="EC" id="2.4.1.14"/>
    </reaction>
</comment>
<feature type="region of interest" description="Disordered" evidence="17">
    <location>
        <begin position="1159"/>
        <end position="1180"/>
    </location>
</feature>
<dbReference type="GO" id="GO:0000981">
    <property type="term" value="F:DNA-binding transcription factor activity, RNA polymerase II-specific"/>
    <property type="evidence" value="ECO:0007669"/>
    <property type="project" value="InterPro"/>
</dbReference>
<dbReference type="InterPro" id="IPR035659">
    <property type="entry name" value="SPS_C"/>
</dbReference>
<dbReference type="Pfam" id="PF05116">
    <property type="entry name" value="S6PP"/>
    <property type="match status" value="1"/>
</dbReference>
<comment type="subcellular location">
    <subcellularLocation>
        <location evidence="1 14 15">Nucleus</location>
    </subcellularLocation>
</comment>
<dbReference type="PROSITE" id="PS50071">
    <property type="entry name" value="HOMEOBOX_2"/>
    <property type="match status" value="1"/>
</dbReference>
<dbReference type="STRING" id="77586.A0A0D9V9K4"/>
<dbReference type="Pfam" id="PF00046">
    <property type="entry name" value="Homeodomain"/>
    <property type="match status" value="1"/>
</dbReference>
<dbReference type="SMART" id="SM00340">
    <property type="entry name" value="HALZ"/>
    <property type="match status" value="1"/>
</dbReference>
<dbReference type="SUPFAM" id="SSF46689">
    <property type="entry name" value="Homeodomain-like"/>
    <property type="match status" value="1"/>
</dbReference>
<dbReference type="GO" id="GO:0043565">
    <property type="term" value="F:sequence-specific DNA binding"/>
    <property type="evidence" value="ECO:0007669"/>
    <property type="project" value="InterPro"/>
</dbReference>
<dbReference type="CDD" id="cd16419">
    <property type="entry name" value="HAD_SPS"/>
    <property type="match status" value="1"/>
</dbReference>
<keyword evidence="10 14" id="KW-0539">Nucleus</keyword>
<dbReference type="InterPro" id="IPR017970">
    <property type="entry name" value="Homeobox_CS"/>
</dbReference>
<dbReference type="Gramene" id="LPERR01G36440.1">
    <property type="protein sequence ID" value="LPERR01G36440.1"/>
    <property type="gene ID" value="LPERR01G36440"/>
</dbReference>
<reference evidence="20" key="2">
    <citation type="submission" date="2013-12" db="EMBL/GenBank/DDBJ databases">
        <authorList>
            <person name="Yu Y."/>
            <person name="Lee S."/>
            <person name="de Baynast K."/>
            <person name="Wissotski M."/>
            <person name="Liu L."/>
            <person name="Talag J."/>
            <person name="Goicoechea J."/>
            <person name="Angelova A."/>
            <person name="Jetty R."/>
            <person name="Kudrna D."/>
            <person name="Golser W."/>
            <person name="Rivera L."/>
            <person name="Zhang J."/>
            <person name="Wing R."/>
        </authorList>
    </citation>
    <scope>NUCLEOTIDE SEQUENCE</scope>
</reference>
<evidence type="ECO:0000256" key="8">
    <source>
        <dbReference type="ARBA" id="ARBA00023155"/>
    </source>
</evidence>
<evidence type="ECO:0000256" key="6">
    <source>
        <dbReference type="ARBA" id="ARBA00023015"/>
    </source>
</evidence>
<evidence type="ECO:0000256" key="17">
    <source>
        <dbReference type="SAM" id="MobiDB-lite"/>
    </source>
</evidence>
<dbReference type="InterPro" id="IPR009057">
    <property type="entry name" value="Homeodomain-like_sf"/>
</dbReference>
<dbReference type="EnsemblPlants" id="LPERR01G36440.1">
    <property type="protein sequence ID" value="LPERR01G36440.1"/>
    <property type="gene ID" value="LPERR01G36440"/>
</dbReference>
<dbReference type="Proteomes" id="UP000032180">
    <property type="component" value="Chromosome 1"/>
</dbReference>